<dbReference type="Proteomes" id="UP000472727">
    <property type="component" value="Unassembled WGS sequence"/>
</dbReference>
<evidence type="ECO:0000313" key="1">
    <source>
        <dbReference type="EMBL" id="KAF3201223.1"/>
    </source>
</evidence>
<proteinExistence type="predicted"/>
<dbReference type="Proteomes" id="UP000483672">
    <property type="component" value="Unassembled WGS sequence"/>
</dbReference>
<evidence type="ECO:0000313" key="5">
    <source>
        <dbReference type="Proteomes" id="UP000483672"/>
    </source>
</evidence>
<dbReference type="Proteomes" id="UP000614610">
    <property type="component" value="Unassembled WGS sequence"/>
</dbReference>
<dbReference type="OrthoDB" id="5284538at2759"/>
<dbReference type="EMBL" id="WIPF01000026">
    <property type="protein sequence ID" value="KAF3225727.1"/>
    <property type="molecule type" value="Genomic_DNA"/>
</dbReference>
<dbReference type="EMBL" id="WIWS01000087">
    <property type="protein sequence ID" value="KAF3209211.1"/>
    <property type="molecule type" value="Genomic_DNA"/>
</dbReference>
<sequence>MGKPQQHSFQTNYSAEYNPVTQAFQAEDIYNVLQHVSSNRRTMNPQIFGSSMFTRDVEGGEYAQFYSHEDEKYFHEIDHDLKYLESLEASNPAESTTTTDECSSAEWSIHTEAANSNINLTTQTRAADLCSGAGSEHRYPRVSSRKMNWV</sequence>
<reference evidence="4 5" key="1">
    <citation type="submission" date="2019-06" db="EMBL/GenBank/DDBJ databases">
        <authorList>
            <person name="Palmer J.M."/>
        </authorList>
    </citation>
    <scope>NUCLEOTIDE SEQUENCE [LARGE SCALE GENOMIC DNA]</scope>
    <source>
        <strain evidence="2 4">TWF106</strain>
        <strain evidence="3 5">TWF191</strain>
        <strain evidence="1">TWF679</strain>
    </source>
</reference>
<evidence type="ECO:0000313" key="3">
    <source>
        <dbReference type="EMBL" id="KAF3225727.1"/>
    </source>
</evidence>
<accession>A0A6G1MDX7</accession>
<gene>
    <name evidence="2" type="ORF">TWF106_011029</name>
    <name evidence="3" type="ORF">TWF191_005073</name>
    <name evidence="1" type="ORF">TWF679_011442</name>
</gene>
<comment type="caution">
    <text evidence="3">The sequence shown here is derived from an EMBL/GenBank/DDBJ whole genome shotgun (WGS) entry which is preliminary data.</text>
</comment>
<evidence type="ECO:0000313" key="4">
    <source>
        <dbReference type="Proteomes" id="UP000472727"/>
    </source>
</evidence>
<evidence type="ECO:0000313" key="2">
    <source>
        <dbReference type="EMBL" id="KAF3209211.1"/>
    </source>
</evidence>
<name>A0A6G1MDX7_ORBOL</name>
<organism evidence="3 5">
    <name type="scientific">Orbilia oligospora</name>
    <name type="common">Nematode-trapping fungus</name>
    <name type="synonym">Arthrobotrys oligospora</name>
    <dbReference type="NCBI Taxonomy" id="2813651"/>
    <lineage>
        <taxon>Eukaryota</taxon>
        <taxon>Fungi</taxon>
        <taxon>Dikarya</taxon>
        <taxon>Ascomycota</taxon>
        <taxon>Pezizomycotina</taxon>
        <taxon>Orbiliomycetes</taxon>
        <taxon>Orbiliales</taxon>
        <taxon>Orbiliaceae</taxon>
        <taxon>Orbilia</taxon>
    </lineage>
</organism>
<dbReference type="AlphaFoldDB" id="A0A6G1MDX7"/>
<dbReference type="EMBL" id="WIWT01000099">
    <property type="protein sequence ID" value="KAF3201223.1"/>
    <property type="molecule type" value="Genomic_DNA"/>
</dbReference>
<protein>
    <submittedName>
        <fullName evidence="3">Uncharacterized protein</fullName>
    </submittedName>
</protein>